<reference evidence="4" key="1">
    <citation type="journal article" date="2015" name="ISME J.">
        <title>Draft Genome Sequence of Streptomyces incarnatus NRRL8089, which Produces the Nucleoside Antibiotic Sinefungin.</title>
        <authorList>
            <person name="Oshima K."/>
            <person name="Hattori M."/>
            <person name="Shimizu H."/>
            <person name="Fukuda K."/>
            <person name="Nemoto M."/>
            <person name="Inagaki K."/>
            <person name="Tamura T."/>
        </authorList>
    </citation>
    <scope>NUCLEOTIDE SEQUENCE</scope>
    <source>
        <strain evidence="4">FACHB-1375</strain>
    </source>
</reference>
<dbReference type="Gene3D" id="3.40.50.150">
    <property type="entry name" value="Vaccinia Virus protein VP39"/>
    <property type="match status" value="1"/>
</dbReference>
<accession>A0A926VE49</accession>
<feature type="domain" description="Methyltransferase" evidence="3">
    <location>
        <begin position="56"/>
        <end position="144"/>
    </location>
</feature>
<dbReference type="InterPro" id="IPR029063">
    <property type="entry name" value="SAM-dependent_MTases_sf"/>
</dbReference>
<evidence type="ECO:0000313" key="5">
    <source>
        <dbReference type="Proteomes" id="UP000641646"/>
    </source>
</evidence>
<dbReference type="GO" id="GO:0008168">
    <property type="term" value="F:methyltransferase activity"/>
    <property type="evidence" value="ECO:0007669"/>
    <property type="project" value="UniProtKB-KW"/>
</dbReference>
<keyword evidence="2" id="KW-0808">Transferase</keyword>
<dbReference type="EMBL" id="JACJPW010000028">
    <property type="protein sequence ID" value="MBD2181920.1"/>
    <property type="molecule type" value="Genomic_DNA"/>
</dbReference>
<dbReference type="PANTHER" id="PTHR44942">
    <property type="entry name" value="METHYLTRANSF_11 DOMAIN-CONTAINING PROTEIN"/>
    <property type="match status" value="1"/>
</dbReference>
<name>A0A926VE49_9CYAN</name>
<evidence type="ECO:0000259" key="3">
    <source>
        <dbReference type="Pfam" id="PF13649"/>
    </source>
</evidence>
<sequence>MKDEDLVKSCYSKDLAQRKNWYSEFADAYNKARPRYPKELIYRAVEVAKLEKEATILEVGCGPGNATIAFAELGFSMLCIEPSQTFYQLVRQNCAQYPNVEIRNTSFEEWQLETQRFNAVLAANSWHWIPPEIKYPKAAAALQENGYLILLWNMMPQPAYEVYQALHQVYQSQGVSIPAYEQMETQAEIIRGFGQDIIDSGMFKGLVSGHLLCEVTYNIDDYMTLLSTLSFYRIQDPEKMNFVFQSLRSVLESNWGSDIHVSYLSAFNIAEKV</sequence>
<dbReference type="GO" id="GO:0032259">
    <property type="term" value="P:methylation"/>
    <property type="evidence" value="ECO:0007669"/>
    <property type="project" value="UniProtKB-KW"/>
</dbReference>
<gene>
    <name evidence="4" type="ORF">H6G03_12535</name>
</gene>
<dbReference type="InterPro" id="IPR051052">
    <property type="entry name" value="Diverse_substrate_MTase"/>
</dbReference>
<evidence type="ECO:0000256" key="2">
    <source>
        <dbReference type="ARBA" id="ARBA00022679"/>
    </source>
</evidence>
<dbReference type="SUPFAM" id="SSF53335">
    <property type="entry name" value="S-adenosyl-L-methionine-dependent methyltransferases"/>
    <property type="match status" value="1"/>
</dbReference>
<dbReference type="Proteomes" id="UP000641646">
    <property type="component" value="Unassembled WGS sequence"/>
</dbReference>
<reference evidence="4" key="2">
    <citation type="submission" date="2020-08" db="EMBL/GenBank/DDBJ databases">
        <authorList>
            <person name="Chen M."/>
            <person name="Teng W."/>
            <person name="Zhao L."/>
            <person name="Hu C."/>
            <person name="Zhou Y."/>
            <person name="Han B."/>
            <person name="Song L."/>
            <person name="Shu W."/>
        </authorList>
    </citation>
    <scope>NUCLEOTIDE SEQUENCE</scope>
    <source>
        <strain evidence="4">FACHB-1375</strain>
    </source>
</reference>
<keyword evidence="1 4" id="KW-0489">Methyltransferase</keyword>
<dbReference type="AlphaFoldDB" id="A0A926VE49"/>
<organism evidence="4 5">
    <name type="scientific">Aerosakkonema funiforme FACHB-1375</name>
    <dbReference type="NCBI Taxonomy" id="2949571"/>
    <lineage>
        <taxon>Bacteria</taxon>
        <taxon>Bacillati</taxon>
        <taxon>Cyanobacteriota</taxon>
        <taxon>Cyanophyceae</taxon>
        <taxon>Oscillatoriophycideae</taxon>
        <taxon>Aerosakkonematales</taxon>
        <taxon>Aerosakkonemataceae</taxon>
        <taxon>Aerosakkonema</taxon>
    </lineage>
</organism>
<comment type="caution">
    <text evidence="4">The sequence shown here is derived from an EMBL/GenBank/DDBJ whole genome shotgun (WGS) entry which is preliminary data.</text>
</comment>
<keyword evidence="5" id="KW-1185">Reference proteome</keyword>
<dbReference type="RefSeq" id="WP_190464731.1">
    <property type="nucleotide sequence ID" value="NZ_JACJPW010000028.1"/>
</dbReference>
<protein>
    <submittedName>
        <fullName evidence="4">Class I SAM-dependent methyltransferase</fullName>
    </submittedName>
</protein>
<evidence type="ECO:0000313" key="4">
    <source>
        <dbReference type="EMBL" id="MBD2181920.1"/>
    </source>
</evidence>
<proteinExistence type="predicted"/>
<dbReference type="Pfam" id="PF13649">
    <property type="entry name" value="Methyltransf_25"/>
    <property type="match status" value="1"/>
</dbReference>
<dbReference type="PANTHER" id="PTHR44942:SF4">
    <property type="entry name" value="METHYLTRANSFERASE TYPE 11 DOMAIN-CONTAINING PROTEIN"/>
    <property type="match status" value="1"/>
</dbReference>
<dbReference type="InterPro" id="IPR041698">
    <property type="entry name" value="Methyltransf_25"/>
</dbReference>
<dbReference type="CDD" id="cd02440">
    <property type="entry name" value="AdoMet_MTases"/>
    <property type="match status" value="1"/>
</dbReference>
<evidence type="ECO:0000256" key="1">
    <source>
        <dbReference type="ARBA" id="ARBA00022603"/>
    </source>
</evidence>